<reference evidence="1 2" key="1">
    <citation type="submission" date="2019-03" db="EMBL/GenBank/DDBJ databases">
        <title>Genomic Encyclopedia of Archaeal and Bacterial Type Strains, Phase II (KMG-II): from individual species to whole genera.</title>
        <authorList>
            <person name="Goeker M."/>
        </authorList>
    </citation>
    <scope>NUCLEOTIDE SEQUENCE [LARGE SCALE GENOMIC DNA]</scope>
    <source>
        <strain evidence="1 2">ATCC 25309</strain>
    </source>
</reference>
<evidence type="ECO:0000313" key="1">
    <source>
        <dbReference type="EMBL" id="TDU70737.1"/>
    </source>
</evidence>
<keyword evidence="2" id="KW-1185">Reference proteome</keyword>
<dbReference type="AlphaFoldDB" id="A0A4R7S195"/>
<gene>
    <name evidence="1" type="ORF">EI77_02785</name>
</gene>
<organism evidence="1 2">
    <name type="scientific">Prosthecobacter fusiformis</name>
    <dbReference type="NCBI Taxonomy" id="48464"/>
    <lineage>
        <taxon>Bacteria</taxon>
        <taxon>Pseudomonadati</taxon>
        <taxon>Verrucomicrobiota</taxon>
        <taxon>Verrucomicrobiia</taxon>
        <taxon>Verrucomicrobiales</taxon>
        <taxon>Verrucomicrobiaceae</taxon>
        <taxon>Prosthecobacter</taxon>
    </lineage>
</organism>
<dbReference type="Proteomes" id="UP000295662">
    <property type="component" value="Unassembled WGS sequence"/>
</dbReference>
<dbReference type="RefSeq" id="WP_133795831.1">
    <property type="nucleotide sequence ID" value="NZ_SOCA01000004.1"/>
</dbReference>
<dbReference type="EMBL" id="SOCA01000004">
    <property type="protein sequence ID" value="TDU70737.1"/>
    <property type="molecule type" value="Genomic_DNA"/>
</dbReference>
<dbReference type="OrthoDB" id="195190at2"/>
<evidence type="ECO:0008006" key="3">
    <source>
        <dbReference type="Google" id="ProtNLM"/>
    </source>
</evidence>
<proteinExistence type="predicted"/>
<sequence length="158" mass="17650">MRPEEIHAALELINGEDDLNTKALLLAGMVSELFREKGFEPIVVGGSAIEFYTDGAYMSGDTDICWTGVHQPTRNDCTDIMKQLPGIKNQGGKSWQVADLWIDLLGEVDYLAEKDFTKLKTPTGFVVLIPVEDLLVGRIYAARKWTDLMRKTTSVRKS</sequence>
<comment type="caution">
    <text evidence="1">The sequence shown here is derived from an EMBL/GenBank/DDBJ whole genome shotgun (WGS) entry which is preliminary data.</text>
</comment>
<protein>
    <recommendedName>
        <fullName evidence="3">Nucleotidyltransferase-like protein</fullName>
    </recommendedName>
</protein>
<evidence type="ECO:0000313" key="2">
    <source>
        <dbReference type="Proteomes" id="UP000295662"/>
    </source>
</evidence>
<accession>A0A4R7S195</accession>
<name>A0A4R7S195_9BACT</name>